<feature type="compositionally biased region" description="Low complexity" evidence="19">
    <location>
        <begin position="444"/>
        <end position="462"/>
    </location>
</feature>
<dbReference type="GO" id="GO:0006302">
    <property type="term" value="P:double-strand break repair"/>
    <property type="evidence" value="ECO:0000318"/>
    <property type="project" value="GO_Central"/>
</dbReference>
<evidence type="ECO:0000256" key="8">
    <source>
        <dbReference type="ARBA" id="ARBA00022737"/>
    </source>
</evidence>
<keyword evidence="7" id="KW-0479">Metal-binding</keyword>
<evidence type="ECO:0000259" key="20">
    <source>
        <dbReference type="PROSITE" id="PS50064"/>
    </source>
</evidence>
<feature type="region of interest" description="Disordered" evidence="19">
    <location>
        <begin position="707"/>
        <end position="735"/>
    </location>
</feature>
<dbReference type="Pfam" id="PF00533">
    <property type="entry name" value="BRCT"/>
    <property type="match status" value="1"/>
</dbReference>
<dbReference type="PaxDb" id="3708-A0A078FCZ2"/>
<dbReference type="SMART" id="SM00292">
    <property type="entry name" value="BRCT"/>
    <property type="match status" value="1"/>
</dbReference>
<dbReference type="Pfam" id="PF21728">
    <property type="entry name" value="PADR1_N"/>
    <property type="match status" value="2"/>
</dbReference>
<proteinExistence type="inferred from homology"/>
<evidence type="ECO:0000256" key="12">
    <source>
        <dbReference type="ARBA" id="ARBA00023027"/>
    </source>
</evidence>
<name>A0A078FCZ2_BRANA</name>
<comment type="subcellular location">
    <subcellularLocation>
        <location evidence="3">Nucleus</location>
    </subcellularLocation>
</comment>
<evidence type="ECO:0000313" key="25">
    <source>
        <dbReference type="EMBL" id="CDY10794.1"/>
    </source>
</evidence>
<evidence type="ECO:0000259" key="23">
    <source>
        <dbReference type="PROSITE" id="PS51060"/>
    </source>
</evidence>
<dbReference type="InterPro" id="IPR004102">
    <property type="entry name" value="Poly(ADP-ribose)pol_reg_dom"/>
</dbReference>
<feature type="domain" description="BRCT" evidence="21">
    <location>
        <begin position="733"/>
        <end position="823"/>
    </location>
</feature>
<evidence type="ECO:0000256" key="15">
    <source>
        <dbReference type="ARBA" id="ARBA00024347"/>
    </source>
</evidence>
<dbReference type="PROSITE" id="PS50064">
    <property type="entry name" value="ZF_PARP_2"/>
    <property type="match status" value="3"/>
</dbReference>
<feature type="compositionally biased region" description="Basic and acidic residues" evidence="19">
    <location>
        <begin position="557"/>
        <end position="568"/>
    </location>
</feature>
<feature type="region of interest" description="Disordered" evidence="19">
    <location>
        <begin position="179"/>
        <end position="223"/>
    </location>
</feature>
<dbReference type="InterPro" id="IPR049296">
    <property type="entry name" value="PARP1-like_PADR1_N"/>
</dbReference>
<evidence type="ECO:0000256" key="11">
    <source>
        <dbReference type="ARBA" id="ARBA00022833"/>
    </source>
</evidence>
<keyword evidence="14" id="KW-0539">Nucleus</keyword>
<dbReference type="InterPro" id="IPR036420">
    <property type="entry name" value="BRCT_dom_sf"/>
</dbReference>
<dbReference type="InterPro" id="IPR050800">
    <property type="entry name" value="ARTD/PARP"/>
</dbReference>
<dbReference type="CDD" id="cd08001">
    <property type="entry name" value="WGR_PARP1_like"/>
    <property type="match status" value="1"/>
</dbReference>
<evidence type="ECO:0000259" key="22">
    <source>
        <dbReference type="PROSITE" id="PS51059"/>
    </source>
</evidence>
<evidence type="ECO:0000256" key="17">
    <source>
        <dbReference type="ARBA" id="ARBA00033987"/>
    </source>
</evidence>
<organism evidence="25 26">
    <name type="scientific">Brassica napus</name>
    <name type="common">Rape</name>
    <dbReference type="NCBI Taxonomy" id="3708"/>
    <lineage>
        <taxon>Eukaryota</taxon>
        <taxon>Viridiplantae</taxon>
        <taxon>Streptophyta</taxon>
        <taxon>Embryophyta</taxon>
        <taxon>Tracheophyta</taxon>
        <taxon>Spermatophyta</taxon>
        <taxon>Magnoliopsida</taxon>
        <taxon>eudicotyledons</taxon>
        <taxon>Gunneridae</taxon>
        <taxon>Pentapetalae</taxon>
        <taxon>rosids</taxon>
        <taxon>malvids</taxon>
        <taxon>Brassicales</taxon>
        <taxon>Brassicaceae</taxon>
        <taxon>Brassiceae</taxon>
        <taxon>Brassica</taxon>
    </lineage>
</organism>
<evidence type="ECO:0000256" key="4">
    <source>
        <dbReference type="ARBA" id="ARBA00022676"/>
    </source>
</evidence>
<dbReference type="EC" id="2.4.2.-" evidence="18"/>
<dbReference type="STRING" id="3708.A0A078FCZ2"/>
<dbReference type="GO" id="GO:0140807">
    <property type="term" value="F:NAD+-protein-glutamate ADP-ribosyltransferase activity"/>
    <property type="evidence" value="ECO:0007669"/>
    <property type="project" value="RHEA"/>
</dbReference>
<keyword evidence="11" id="KW-0862">Zinc</keyword>
<keyword evidence="13" id="KW-0238">DNA-binding</keyword>
<keyword evidence="4 18" id="KW-0328">Glycosyltransferase</keyword>
<reference evidence="25 26" key="1">
    <citation type="journal article" date="2014" name="Science">
        <title>Plant genetics. Early allopolyploid evolution in the post-Neolithic Brassica napus oilseed genome.</title>
        <authorList>
            <person name="Chalhoub B."/>
            <person name="Denoeud F."/>
            <person name="Liu S."/>
            <person name="Parkin I.A."/>
            <person name="Tang H."/>
            <person name="Wang X."/>
            <person name="Chiquet J."/>
            <person name="Belcram H."/>
            <person name="Tong C."/>
            <person name="Samans B."/>
            <person name="Correa M."/>
            <person name="Da Silva C."/>
            <person name="Just J."/>
            <person name="Falentin C."/>
            <person name="Koh C.S."/>
            <person name="Le Clainche I."/>
            <person name="Bernard M."/>
            <person name="Bento P."/>
            <person name="Noel B."/>
            <person name="Labadie K."/>
            <person name="Alberti A."/>
            <person name="Charles M."/>
            <person name="Arnaud D."/>
            <person name="Guo H."/>
            <person name="Daviaud C."/>
            <person name="Alamery S."/>
            <person name="Jabbari K."/>
            <person name="Zhao M."/>
            <person name="Edger P.P."/>
            <person name="Chelaifa H."/>
            <person name="Tack D."/>
            <person name="Lassalle G."/>
            <person name="Mestiri I."/>
            <person name="Schnel N."/>
            <person name="Le Paslier M.C."/>
            <person name="Fan G."/>
            <person name="Renault V."/>
            <person name="Bayer P.E."/>
            <person name="Golicz A.A."/>
            <person name="Manoli S."/>
            <person name="Lee T.H."/>
            <person name="Thi V.H."/>
            <person name="Chalabi S."/>
            <person name="Hu Q."/>
            <person name="Fan C."/>
            <person name="Tollenaere R."/>
            <person name="Lu Y."/>
            <person name="Battail C."/>
            <person name="Shen J."/>
            <person name="Sidebottom C.H."/>
            <person name="Wang X."/>
            <person name="Canaguier A."/>
            <person name="Chauveau A."/>
            <person name="Berard A."/>
            <person name="Deniot G."/>
            <person name="Guan M."/>
            <person name="Liu Z."/>
            <person name="Sun F."/>
            <person name="Lim Y.P."/>
            <person name="Lyons E."/>
            <person name="Town C.D."/>
            <person name="Bancroft I."/>
            <person name="Wang X."/>
            <person name="Meng J."/>
            <person name="Ma J."/>
            <person name="Pires J.C."/>
            <person name="King G.J."/>
            <person name="Brunel D."/>
            <person name="Delourme R."/>
            <person name="Renard M."/>
            <person name="Aury J.M."/>
            <person name="Adams K.L."/>
            <person name="Batley J."/>
            <person name="Snowdon R.J."/>
            <person name="Tost J."/>
            <person name="Edwards D."/>
            <person name="Zhou Y."/>
            <person name="Hua W."/>
            <person name="Sharpe A.G."/>
            <person name="Paterson A.H."/>
            <person name="Guan C."/>
            <person name="Wincker P."/>
        </authorList>
    </citation>
    <scope>NUCLEOTIDE SEQUENCE [LARGE SCALE GENOMIC DNA]</scope>
    <source>
        <strain evidence="26">cv. Darmor-bzh</strain>
    </source>
</reference>
<dbReference type="PROSITE" id="PS00347">
    <property type="entry name" value="ZF_PARP_1"/>
    <property type="match status" value="1"/>
</dbReference>
<evidence type="ECO:0000256" key="6">
    <source>
        <dbReference type="ARBA" id="ARBA00022695"/>
    </source>
</evidence>
<dbReference type="FunFam" id="1.20.142.10:FF:000002">
    <property type="entry name" value="Poly [ADP-ribose] polymerase"/>
    <property type="match status" value="1"/>
</dbReference>
<keyword evidence="12 18" id="KW-0520">NAD</keyword>
<feature type="domain" description="PARP-type" evidence="20">
    <location>
        <begin position="467"/>
        <end position="539"/>
    </location>
</feature>
<evidence type="ECO:0000256" key="18">
    <source>
        <dbReference type="RuleBase" id="RU362114"/>
    </source>
</evidence>
<comment type="similarity">
    <text evidence="15">Belongs to the ARTD/PARP family.</text>
</comment>
<evidence type="ECO:0000256" key="16">
    <source>
        <dbReference type="ARBA" id="ARBA00024945"/>
    </source>
</evidence>
<dbReference type="InterPro" id="IPR008893">
    <property type="entry name" value="WGR_domain"/>
</dbReference>
<dbReference type="CDD" id="cd01437">
    <property type="entry name" value="parp_like"/>
    <property type="match status" value="1"/>
</dbReference>
<evidence type="ECO:0000256" key="9">
    <source>
        <dbReference type="ARBA" id="ARBA00022765"/>
    </source>
</evidence>
<dbReference type="Gene3D" id="3.40.50.10190">
    <property type="entry name" value="BRCT domain"/>
    <property type="match status" value="1"/>
</dbReference>
<keyword evidence="26" id="KW-1185">Reference proteome</keyword>
<dbReference type="FunFam" id="3.40.50.10190:FF:000051">
    <property type="entry name" value="Poly [ADP-ribose] polymerase"/>
    <property type="match status" value="1"/>
</dbReference>
<protein>
    <recommendedName>
        <fullName evidence="18">Poly [ADP-ribose] polymerase</fullName>
        <shortName evidence="18">PARP</shortName>
        <ecNumber evidence="18">2.4.2.-</ecNumber>
    </recommendedName>
</protein>
<keyword evidence="10" id="KW-0863">Zinc-finger</keyword>
<dbReference type="Pfam" id="PF05406">
    <property type="entry name" value="WGR"/>
    <property type="match status" value="1"/>
</dbReference>
<feature type="domain" description="PARP alpha-helical" evidence="23">
    <location>
        <begin position="972"/>
        <end position="1090"/>
    </location>
</feature>
<dbReference type="InterPro" id="IPR036930">
    <property type="entry name" value="WGR_dom_sf"/>
</dbReference>
<dbReference type="PANTHER" id="PTHR10459:SF80">
    <property type="entry name" value="POLY [ADP-RIBOSE] POLYMERASE 1"/>
    <property type="match status" value="1"/>
</dbReference>
<dbReference type="SUPFAM" id="SSF142921">
    <property type="entry name" value="WGR domain-like"/>
    <property type="match status" value="1"/>
</dbReference>
<dbReference type="GO" id="GO:0140806">
    <property type="term" value="F:NAD+-protein-aspartate ADP-ribosyltransferase activity"/>
    <property type="evidence" value="ECO:0007669"/>
    <property type="project" value="RHEA"/>
</dbReference>
<dbReference type="PANTHER" id="PTHR10459">
    <property type="entry name" value="DNA LIGASE"/>
    <property type="match status" value="1"/>
</dbReference>
<comment type="function">
    <text evidence="16">Involved in the base excision repair (BER) pathway, by catalyzing the poly(ADP-ribosyl)ation of a limited number of acceptor proteins involved in chromatin architecture and in DNA metabolism. This modification follows DNA damages and appears as an obligatory step in a detection/signaling pathway leading to the reparation of DNA strand breaks.</text>
</comment>
<dbReference type="InterPro" id="IPR038650">
    <property type="entry name" value="PADR1_C_dom_sf"/>
</dbReference>
<dbReference type="SMART" id="SM00773">
    <property type="entry name" value="WGR"/>
    <property type="match status" value="1"/>
</dbReference>
<comment type="catalytic activity">
    <reaction evidence="1">
        <text>L-aspartyl-[protein] + NAD(+) = 4-O-(ADP-D-ribosyl)-L-aspartyl-[protein] + nicotinamide</text>
        <dbReference type="Rhea" id="RHEA:54424"/>
        <dbReference type="Rhea" id="RHEA-COMP:9867"/>
        <dbReference type="Rhea" id="RHEA-COMP:13832"/>
        <dbReference type="ChEBI" id="CHEBI:17154"/>
        <dbReference type="ChEBI" id="CHEBI:29961"/>
        <dbReference type="ChEBI" id="CHEBI:57540"/>
        <dbReference type="ChEBI" id="CHEBI:138102"/>
    </reaction>
</comment>
<keyword evidence="8" id="KW-0677">Repeat</keyword>
<dbReference type="Gene3D" id="1.20.142.10">
    <property type="entry name" value="Poly(ADP-ribose) polymerase, regulatory domain"/>
    <property type="match status" value="1"/>
</dbReference>
<dbReference type="Gene3D" id="2.20.25.630">
    <property type="match status" value="2"/>
</dbReference>
<gene>
    <name evidence="25" type="primary">BnaA05g11420D</name>
    <name evidence="25" type="ORF">GSBRNA2T00048633001</name>
</gene>
<dbReference type="FunFam" id="1.10.20.130:FF:000001">
    <property type="entry name" value="Poly [ADP-ribose] polymerase"/>
    <property type="match status" value="2"/>
</dbReference>
<dbReference type="GO" id="GO:0070212">
    <property type="term" value="P:protein poly-ADP-ribosylation"/>
    <property type="evidence" value="ECO:0007669"/>
    <property type="project" value="UniProtKB-ARBA"/>
</dbReference>
<dbReference type="InterPro" id="IPR012317">
    <property type="entry name" value="Poly(ADP-ribose)pol_cat_dom"/>
</dbReference>
<evidence type="ECO:0000256" key="3">
    <source>
        <dbReference type="ARBA" id="ARBA00004123"/>
    </source>
</evidence>
<dbReference type="PROSITE" id="PS52007">
    <property type="entry name" value="PADR1"/>
    <property type="match status" value="2"/>
</dbReference>
<dbReference type="PROSITE" id="PS50172">
    <property type="entry name" value="BRCT"/>
    <property type="match status" value="1"/>
</dbReference>
<keyword evidence="5 18" id="KW-0808">Transferase</keyword>
<dbReference type="GO" id="GO:0005730">
    <property type="term" value="C:nucleolus"/>
    <property type="evidence" value="ECO:0000318"/>
    <property type="project" value="GO_Central"/>
</dbReference>
<dbReference type="GO" id="GO:0008270">
    <property type="term" value="F:zinc ion binding"/>
    <property type="evidence" value="ECO:0007669"/>
    <property type="project" value="UniProtKB-KW"/>
</dbReference>
<evidence type="ECO:0000256" key="14">
    <source>
        <dbReference type="ARBA" id="ARBA00023242"/>
    </source>
</evidence>
<dbReference type="Pfam" id="PF08063">
    <property type="entry name" value="Zn_ribbon_PADR1"/>
    <property type="match status" value="2"/>
</dbReference>
<dbReference type="FunFam" id="3.90.228.10:FF:000002">
    <property type="entry name" value="Poly [ADP-ribose] polymerase"/>
    <property type="match status" value="1"/>
</dbReference>
<dbReference type="SUPFAM" id="SSF47587">
    <property type="entry name" value="Domain of poly(ADP-ribose) polymerase"/>
    <property type="match status" value="1"/>
</dbReference>
<dbReference type="OMA" id="THNEYVI"/>
<evidence type="ECO:0000256" key="2">
    <source>
        <dbReference type="ARBA" id="ARBA00000459"/>
    </source>
</evidence>
<dbReference type="Pfam" id="PF00645">
    <property type="entry name" value="zf-PARP"/>
    <property type="match status" value="3"/>
</dbReference>
<dbReference type="PROSITE" id="PS51977">
    <property type="entry name" value="WGR"/>
    <property type="match status" value="1"/>
</dbReference>
<keyword evidence="6" id="KW-0548">Nucleotidyltransferase</keyword>
<evidence type="ECO:0000313" key="26">
    <source>
        <dbReference type="Proteomes" id="UP000028999"/>
    </source>
</evidence>
<evidence type="ECO:0000256" key="13">
    <source>
        <dbReference type="ARBA" id="ARBA00023125"/>
    </source>
</evidence>
<dbReference type="Pfam" id="PF00644">
    <property type="entry name" value="PARP"/>
    <property type="match status" value="1"/>
</dbReference>
<dbReference type="GO" id="GO:0003677">
    <property type="term" value="F:DNA binding"/>
    <property type="evidence" value="ECO:0007669"/>
    <property type="project" value="UniProtKB-KW"/>
</dbReference>
<feature type="region of interest" description="Disordered" evidence="19">
    <location>
        <begin position="442"/>
        <end position="462"/>
    </location>
</feature>
<evidence type="ECO:0000256" key="7">
    <source>
        <dbReference type="ARBA" id="ARBA00022723"/>
    </source>
</evidence>
<dbReference type="InterPro" id="IPR036616">
    <property type="entry name" value="Poly(ADP-ribose)pol_reg_dom_sf"/>
</dbReference>
<dbReference type="PROSITE" id="PS51060">
    <property type="entry name" value="PARP_ALPHA_HD"/>
    <property type="match status" value="1"/>
</dbReference>
<dbReference type="GO" id="GO:0003950">
    <property type="term" value="F:NAD+ poly-ADP-ribosyltransferase activity"/>
    <property type="evidence" value="ECO:0000318"/>
    <property type="project" value="GO_Central"/>
</dbReference>
<evidence type="ECO:0000256" key="1">
    <source>
        <dbReference type="ARBA" id="ARBA00000438"/>
    </source>
</evidence>
<feature type="domain" description="PARP catalytic" evidence="22">
    <location>
        <begin position="1097"/>
        <end position="1322"/>
    </location>
</feature>
<evidence type="ECO:0000256" key="10">
    <source>
        <dbReference type="ARBA" id="ARBA00022771"/>
    </source>
</evidence>
<feature type="region of interest" description="Disordered" evidence="19">
    <location>
        <begin position="1"/>
        <end position="24"/>
    </location>
</feature>
<feature type="compositionally biased region" description="Low complexity" evidence="19">
    <location>
        <begin position="15"/>
        <end position="24"/>
    </location>
</feature>
<keyword evidence="9" id="KW-0013">ADP-ribosylation</keyword>
<dbReference type="InterPro" id="IPR001510">
    <property type="entry name" value="Znf_PARP"/>
</dbReference>
<evidence type="ECO:0000256" key="5">
    <source>
        <dbReference type="ARBA" id="ARBA00022679"/>
    </source>
</evidence>
<feature type="compositionally biased region" description="Basic and acidic residues" evidence="19">
    <location>
        <begin position="194"/>
        <end position="205"/>
    </location>
</feature>
<feature type="domain" description="PARP-type" evidence="20">
    <location>
        <begin position="104"/>
        <end position="176"/>
    </location>
</feature>
<dbReference type="SMART" id="SM01335">
    <property type="entry name" value="PADR1"/>
    <property type="match status" value="2"/>
</dbReference>
<dbReference type="InterPro" id="IPR001357">
    <property type="entry name" value="BRCT_dom"/>
</dbReference>
<dbReference type="Gene3D" id="3.30.1740.10">
    <property type="entry name" value="Zinc finger, PARP-type"/>
    <property type="match status" value="4"/>
</dbReference>
<dbReference type="SUPFAM" id="SSF56399">
    <property type="entry name" value="ADP-ribosylation"/>
    <property type="match status" value="1"/>
</dbReference>
<accession>A0A078FCZ2</accession>
<comment type="catalytic activity">
    <reaction evidence="17">
        <text>NAD(+) + (ADP-D-ribosyl)n-acceptor = nicotinamide + (ADP-D-ribosyl)n+1-acceptor + H(+).</text>
        <dbReference type="EC" id="2.4.2.30"/>
    </reaction>
</comment>
<dbReference type="Gene3D" id="3.90.228.10">
    <property type="match status" value="1"/>
</dbReference>
<feature type="compositionally biased region" description="Basic and acidic residues" evidence="19">
    <location>
        <begin position="1"/>
        <end position="14"/>
    </location>
</feature>
<feature type="region of interest" description="Disordered" evidence="19">
    <location>
        <begin position="542"/>
        <end position="586"/>
    </location>
</feature>
<dbReference type="Gramene" id="CDY10794">
    <property type="protein sequence ID" value="CDY10794"/>
    <property type="gene ID" value="GSBRNA2T00048633001"/>
</dbReference>
<evidence type="ECO:0000259" key="21">
    <source>
        <dbReference type="PROSITE" id="PS50172"/>
    </source>
</evidence>
<dbReference type="InterPro" id="IPR012982">
    <property type="entry name" value="PARP1-like_PADR1_Zn_ribbon"/>
</dbReference>
<dbReference type="SUPFAM" id="SSF57716">
    <property type="entry name" value="Glucocorticoid receptor-like (DNA-binding domain)"/>
    <property type="match status" value="3"/>
</dbReference>
<dbReference type="PROSITE" id="PS51059">
    <property type="entry name" value="PARP_CATALYTIC"/>
    <property type="match status" value="1"/>
</dbReference>
<dbReference type="InterPro" id="IPR036957">
    <property type="entry name" value="Znf_PARP_sf"/>
</dbReference>
<dbReference type="Pfam" id="PF02877">
    <property type="entry name" value="PARP_reg"/>
    <property type="match status" value="1"/>
</dbReference>
<dbReference type="GO" id="GO:0016779">
    <property type="term" value="F:nucleotidyltransferase activity"/>
    <property type="evidence" value="ECO:0007669"/>
    <property type="project" value="UniProtKB-KW"/>
</dbReference>
<dbReference type="FunFam" id="3.30.1740.10:FF:000004">
    <property type="entry name" value="Poly [ADP-ribose] polymerase"/>
    <property type="match status" value="1"/>
</dbReference>
<dbReference type="SUPFAM" id="SSF52113">
    <property type="entry name" value="BRCT domain"/>
    <property type="match status" value="1"/>
</dbReference>
<dbReference type="EMBL" id="LK032006">
    <property type="protein sequence ID" value="CDY10794.1"/>
    <property type="molecule type" value="Genomic_DNA"/>
</dbReference>
<comment type="catalytic activity">
    <reaction evidence="2">
        <text>L-glutamyl-[protein] + NAD(+) = 5-O-(ADP-D-ribosyl)-L-glutamyl-[protein] + nicotinamide</text>
        <dbReference type="Rhea" id="RHEA:58224"/>
        <dbReference type="Rhea" id="RHEA-COMP:10208"/>
        <dbReference type="Rhea" id="RHEA-COMP:15089"/>
        <dbReference type="ChEBI" id="CHEBI:17154"/>
        <dbReference type="ChEBI" id="CHEBI:29973"/>
        <dbReference type="ChEBI" id="CHEBI:57540"/>
        <dbReference type="ChEBI" id="CHEBI:142540"/>
    </reaction>
</comment>
<dbReference type="SMART" id="SM01336">
    <property type="entry name" value="zf-PARP"/>
    <property type="match status" value="3"/>
</dbReference>
<dbReference type="Proteomes" id="UP000028999">
    <property type="component" value="Unassembled WGS sequence"/>
</dbReference>
<feature type="domain" description="WGR" evidence="24">
    <location>
        <begin position="850"/>
        <end position="950"/>
    </location>
</feature>
<dbReference type="FunFam" id="2.20.25.630:FF:000001">
    <property type="entry name" value="Poly [ADP-ribose] polymerase"/>
    <property type="match status" value="2"/>
</dbReference>
<dbReference type="Gene3D" id="1.10.20.130">
    <property type="match status" value="2"/>
</dbReference>
<sequence>MASPDKPWRAEYAKSSRSSCKSCKSPINKETFRLGKLVQATQFDGVMPMWHHASCILKKTKQIKSADDVEGLESLRWEDQQKIRQYVESGAGNSTSTGTSTAKYGIEVSQTSRAGCRKCSEKILKGEVRIFSKPEGPGNKGLMWHHARCFLGTSPSTELKSLSGWGSIPDSDQEALLPLVKKDQPAAKTAGTKRRNDSDDNEKSKQAKTMSASGALQPCSKDKEMEAQSKELWNLKDDLKKHVTTAELREMLEINEQSTRGSELDLRDKCADGMMFGPLALCPVCSGHVSFSGGIYRCNGYISEWSKCSHATSDPVRIKGKWKIPEETENQFLVKWNKSQKSVKPERILNPISPAGTSQGQGSKAAADSLRSEKLDDLRVSIAGSSKERQAWKKKIEEAGAEFHAKVKKEYCSFVEILKPADDVEGLESLRWEDQQKIRQYVESGAGNSTSTGTSTASSGGNAKLEYGIEVSQTSRAGCRKCSEKILKGEVRIFSKPEGPGNKGLMWHHARCFLGTSPSTELKSLSGWGSIPDSDQEALLPLVKKDQPAAKTAGTKRRNDSDDNEKSKQAKTMSASGALQPCSKDKEMEAQSKELWNLKDDLKKHVTTAELREMLEINEQSTRGSELDLRDKCADGMMFGPLALCPVCSGHVSFSGGIYRCNGYISEWSKCSHASSDPDRIKGKWKIPEETENQFLVKWNKSQKSVKPKRILNPISPAGTSQGQGSKAAADSSRSEKLEDLRVSIAGSSKERQAWKKKIEEAGAEFHAKVKKGTSCLVVCGQTDMEDAEMRKARRMKVAVVREDYLVDCFTKQRKLPFDKYKIEDAGEGMVTVKVKGRSAVHEASGLQEHCHILEDGNSIYNTTLSMSDLSTGINSYYILQIIQEDKGSDCYVFRKWGRVGNEKIGGNKLEEMEKSDAVHEFKRLFLEKTANTWESWEQKTNFQKQPGKFLPLDIDYGVNKQVAKKESVQTISNLAPPLVELMKILFDVETYRTAMMEFEINMSEMPLGKLSKHNIQKGFEALTEIQKLLTESDPQPSVKENLLVDASNRFFTMIPSVHPHIIRDEDDFKSKVKMLEALQDIEIASRLVGFDTDSTESLDDKYKKLHCDISPLSHDSEDYRLIEKYLNTTHAPTHTEWSLELEEVFALEREGEFDKYAPHREKLGNKMLLWHGSRLTNFVGILNQGLRIAPPEAPATGYMFGKGIYFADLVSKSAQYCFTSKENPVGLMLLSEVALGEIHELTKAKYMDKPPRGKHSTKGLGKKVPQDSEFAKWRDDVTVPCGKPVPSKAKASELMYNEYIVYNTAQVKLQFLLKVRFKHKR</sequence>
<evidence type="ECO:0000259" key="24">
    <source>
        <dbReference type="PROSITE" id="PS51977"/>
    </source>
</evidence>
<feature type="domain" description="PARP-type" evidence="20">
    <location>
        <begin position="8"/>
        <end position="91"/>
    </location>
</feature>
<evidence type="ECO:0000256" key="19">
    <source>
        <dbReference type="SAM" id="MobiDB-lite"/>
    </source>
</evidence>